<dbReference type="PANTHER" id="PTHR11909">
    <property type="entry name" value="CASEIN KINASE-RELATED"/>
    <property type="match status" value="1"/>
</dbReference>
<keyword evidence="2" id="KW-0808">Transferase</keyword>
<protein>
    <submittedName>
        <fullName evidence="2">Kinase-like protein</fullName>
    </submittedName>
</protein>
<dbReference type="InterPro" id="IPR050235">
    <property type="entry name" value="CK1_Ser-Thr_kinase"/>
</dbReference>
<dbReference type="GO" id="GO:0004672">
    <property type="term" value="F:protein kinase activity"/>
    <property type="evidence" value="ECO:0007669"/>
    <property type="project" value="InterPro"/>
</dbReference>
<proteinExistence type="predicted"/>
<dbReference type="InterPro" id="IPR000719">
    <property type="entry name" value="Prot_kinase_dom"/>
</dbReference>
<keyword evidence="2" id="KW-0418">Kinase</keyword>
<keyword evidence="3" id="KW-1185">Reference proteome</keyword>
<dbReference type="Pfam" id="PF00069">
    <property type="entry name" value="Pkinase"/>
    <property type="match status" value="1"/>
</dbReference>
<feature type="domain" description="Protein kinase" evidence="1">
    <location>
        <begin position="120"/>
        <end position="390"/>
    </location>
</feature>
<dbReference type="GO" id="GO:0005524">
    <property type="term" value="F:ATP binding"/>
    <property type="evidence" value="ECO:0007669"/>
    <property type="project" value="InterPro"/>
</dbReference>
<accession>A0A4S8M5Z5</accession>
<dbReference type="CDD" id="cd14016">
    <property type="entry name" value="STKc_CK1"/>
    <property type="match status" value="1"/>
</dbReference>
<sequence length="390" mass="45611">MDEDMHRVGQMKMGTPTDTLCQGLPNEFGMFLKYIHALDFDEKPDYSYLRKLFCDLFAREGFELDFMFDWTAERTQKEGTDSNKETLGKRDVFHSFYQYQISCTMTDNDRSGDLRVDGRYKLLKKISWGVRGEIYLGTDVKSGSEVAVKLEPVKAKVRLLKYEYRVYQKLADGVGIPTVHCFRAKRDCNIMVLDLLGPSLEDLFNSCNCKFSLKTVLLLADQLISLIEYVHSRDFVYRGIKPENFLIGKCGIQVYIIDFGLAKKFRDPHTQLHIPYRENKHLLGTARYMSIKTHLGAEQSRRDDLESLAYLLIHFLRGALPWEGQKRDEDMNDNRIRRMKMDTPTDTLCQGLPNEFGIFLEYARALRFDEKPDYSYLRKLFENSEGRRRF</sequence>
<organism evidence="2 3">
    <name type="scientific">Dendrothele bispora (strain CBS 962.96)</name>
    <dbReference type="NCBI Taxonomy" id="1314807"/>
    <lineage>
        <taxon>Eukaryota</taxon>
        <taxon>Fungi</taxon>
        <taxon>Dikarya</taxon>
        <taxon>Basidiomycota</taxon>
        <taxon>Agaricomycotina</taxon>
        <taxon>Agaricomycetes</taxon>
        <taxon>Agaricomycetidae</taxon>
        <taxon>Agaricales</taxon>
        <taxon>Agaricales incertae sedis</taxon>
        <taxon>Dendrothele</taxon>
    </lineage>
</organism>
<dbReference type="FunFam" id="1.10.510.10:FF:000596">
    <property type="entry name" value="CK1 family protein kinase"/>
    <property type="match status" value="1"/>
</dbReference>
<dbReference type="InterPro" id="IPR011009">
    <property type="entry name" value="Kinase-like_dom_sf"/>
</dbReference>
<evidence type="ECO:0000313" key="3">
    <source>
        <dbReference type="Proteomes" id="UP000297245"/>
    </source>
</evidence>
<reference evidence="2 3" key="1">
    <citation type="journal article" date="2019" name="Nat. Ecol. Evol.">
        <title>Megaphylogeny resolves global patterns of mushroom evolution.</title>
        <authorList>
            <person name="Varga T."/>
            <person name="Krizsan K."/>
            <person name="Foldi C."/>
            <person name="Dima B."/>
            <person name="Sanchez-Garcia M."/>
            <person name="Sanchez-Ramirez S."/>
            <person name="Szollosi G.J."/>
            <person name="Szarkandi J.G."/>
            <person name="Papp V."/>
            <person name="Albert L."/>
            <person name="Andreopoulos W."/>
            <person name="Angelini C."/>
            <person name="Antonin V."/>
            <person name="Barry K.W."/>
            <person name="Bougher N.L."/>
            <person name="Buchanan P."/>
            <person name="Buyck B."/>
            <person name="Bense V."/>
            <person name="Catcheside P."/>
            <person name="Chovatia M."/>
            <person name="Cooper J."/>
            <person name="Damon W."/>
            <person name="Desjardin D."/>
            <person name="Finy P."/>
            <person name="Geml J."/>
            <person name="Haridas S."/>
            <person name="Hughes K."/>
            <person name="Justo A."/>
            <person name="Karasinski D."/>
            <person name="Kautmanova I."/>
            <person name="Kiss B."/>
            <person name="Kocsube S."/>
            <person name="Kotiranta H."/>
            <person name="LaButti K.M."/>
            <person name="Lechner B.E."/>
            <person name="Liimatainen K."/>
            <person name="Lipzen A."/>
            <person name="Lukacs Z."/>
            <person name="Mihaltcheva S."/>
            <person name="Morgado L.N."/>
            <person name="Niskanen T."/>
            <person name="Noordeloos M.E."/>
            <person name="Ohm R.A."/>
            <person name="Ortiz-Santana B."/>
            <person name="Ovrebo C."/>
            <person name="Racz N."/>
            <person name="Riley R."/>
            <person name="Savchenko A."/>
            <person name="Shiryaev A."/>
            <person name="Soop K."/>
            <person name="Spirin V."/>
            <person name="Szebenyi C."/>
            <person name="Tomsovsky M."/>
            <person name="Tulloss R.E."/>
            <person name="Uehling J."/>
            <person name="Grigoriev I.V."/>
            <person name="Vagvolgyi C."/>
            <person name="Papp T."/>
            <person name="Martin F.M."/>
            <person name="Miettinen O."/>
            <person name="Hibbett D.S."/>
            <person name="Nagy L.G."/>
        </authorList>
    </citation>
    <scope>NUCLEOTIDE SEQUENCE [LARGE SCALE GENOMIC DNA]</scope>
    <source>
        <strain evidence="2 3">CBS 962.96</strain>
    </source>
</reference>
<evidence type="ECO:0000259" key="1">
    <source>
        <dbReference type="PROSITE" id="PS50011"/>
    </source>
</evidence>
<dbReference type="SMART" id="SM00220">
    <property type="entry name" value="S_TKc"/>
    <property type="match status" value="1"/>
</dbReference>
<dbReference type="PROSITE" id="PS50011">
    <property type="entry name" value="PROTEIN_KINASE_DOM"/>
    <property type="match status" value="1"/>
</dbReference>
<dbReference type="Proteomes" id="UP000297245">
    <property type="component" value="Unassembled WGS sequence"/>
</dbReference>
<dbReference type="AlphaFoldDB" id="A0A4S8M5Z5"/>
<dbReference type="Gene3D" id="1.10.510.10">
    <property type="entry name" value="Transferase(Phosphotransferase) domain 1"/>
    <property type="match status" value="2"/>
</dbReference>
<dbReference type="SUPFAM" id="SSF56112">
    <property type="entry name" value="Protein kinase-like (PK-like)"/>
    <property type="match status" value="2"/>
</dbReference>
<dbReference type="OrthoDB" id="5800476at2759"/>
<dbReference type="EMBL" id="ML179156">
    <property type="protein sequence ID" value="THU97431.1"/>
    <property type="molecule type" value="Genomic_DNA"/>
</dbReference>
<evidence type="ECO:0000313" key="2">
    <source>
        <dbReference type="EMBL" id="THU97431.1"/>
    </source>
</evidence>
<gene>
    <name evidence="2" type="ORF">K435DRAFT_857651</name>
</gene>
<name>A0A4S8M5Z5_DENBC</name>